<reference evidence="5 6" key="1">
    <citation type="submission" date="2020-06" db="EMBL/GenBank/DDBJ databases">
        <authorList>
            <person name="Li R."/>
            <person name="Bekaert M."/>
        </authorList>
    </citation>
    <scope>NUCLEOTIDE SEQUENCE [LARGE SCALE GENOMIC DNA]</scope>
    <source>
        <strain evidence="6">wild</strain>
    </source>
</reference>
<feature type="compositionally biased region" description="Polar residues" evidence="2">
    <location>
        <begin position="542"/>
        <end position="558"/>
    </location>
</feature>
<feature type="domain" description="ShKT" evidence="4">
    <location>
        <begin position="132"/>
        <end position="166"/>
    </location>
</feature>
<sequence length="558" mass="62316">MLNSLILLSSVLTQTCGQAFMLLTGNTADLPCTDKLSTCPTFGQDACQDPYTAWAMENCRNFCGFCQGNTTPTSSPVTTASHVVGKITTAPPPCVDTRTDCDIFGKSVCNDPKYNPWAKENCRLYCRLCPVCIDKLDDCNQYGKGSCQGAYYSWAKDNCRQYCGFCHGPTTQKPPCRNKIQNCNQYPGDVCTSDRYSEWAEENCNKHCGFCSDGSTVGSSAVITWPFFLLDLLEQYTMWTSLLVLSLAFTQIYGQGFQLFVGTTASTAKCEDKLDNCLSFGNDSCVGKYEVFARENCNRYCGYCQGAPTPAPACEDKKTDCEKYPKSTCTDQRYKQWAYDNCYYYCRLCTPEQLRIKDSQITTIPPACSQPQPTLAVPVPTFAPQVPGSACNSSLRLIQCRLIVVAFGELVEIIMAWKVSLFYSVLVAVCVFSVQSQEQEVDCVDYIETADSMFKEPTVVYTKFENSKIWNMTLVERRSFYMCDPPEEKFGIGLDEKEWWVFHGCGGLFEIWECAPPGEKLVLKPNPDVTMTQDEADKKAKTQISSDGSNAQKKLNGF</sequence>
<feature type="domain" description="ShKT" evidence="4">
    <location>
        <begin position="94"/>
        <end position="129"/>
    </location>
</feature>
<evidence type="ECO:0000256" key="1">
    <source>
        <dbReference type="PROSITE-ProRule" id="PRU01005"/>
    </source>
</evidence>
<feature type="disulfide bond" evidence="1">
    <location>
        <begin position="132"/>
        <end position="166"/>
    </location>
</feature>
<dbReference type="Gene3D" id="1.10.10.1940">
    <property type="match status" value="1"/>
</dbReference>
<feature type="domain" description="ShKT" evidence="4">
    <location>
        <begin position="32"/>
        <end position="66"/>
    </location>
</feature>
<evidence type="ECO:0000313" key="6">
    <source>
        <dbReference type="Proteomes" id="UP000507470"/>
    </source>
</evidence>
<proteinExistence type="predicted"/>
<keyword evidence="6" id="KW-1185">Reference proteome</keyword>
<dbReference type="PANTHER" id="PTHR21724:SF109">
    <property type="entry name" value="SHKT DOMAIN-CONTAINING PROTEIN"/>
    <property type="match status" value="1"/>
</dbReference>
<dbReference type="Pfam" id="PF01549">
    <property type="entry name" value="ShK"/>
    <property type="match status" value="6"/>
</dbReference>
<feature type="region of interest" description="Disordered" evidence="2">
    <location>
        <begin position="532"/>
        <end position="558"/>
    </location>
</feature>
<dbReference type="PANTHER" id="PTHR21724">
    <property type="entry name" value="SHKT DOMAIN-CONTAINING PROTEIN"/>
    <property type="match status" value="1"/>
</dbReference>
<name>A0A6J8EIX5_MYTCO</name>
<comment type="caution">
    <text evidence="1">Lacks conserved residue(s) required for the propagation of feature annotation.</text>
</comment>
<dbReference type="Proteomes" id="UP000507470">
    <property type="component" value="Unassembled WGS sequence"/>
</dbReference>
<feature type="signal peptide" evidence="3">
    <location>
        <begin position="1"/>
        <end position="17"/>
    </location>
</feature>
<keyword evidence="3" id="KW-0732">Signal</keyword>
<dbReference type="InterPro" id="IPR003582">
    <property type="entry name" value="ShKT_dom"/>
</dbReference>
<evidence type="ECO:0000256" key="3">
    <source>
        <dbReference type="SAM" id="SignalP"/>
    </source>
</evidence>
<evidence type="ECO:0000256" key="2">
    <source>
        <dbReference type="SAM" id="MobiDB-lite"/>
    </source>
</evidence>
<dbReference type="SMART" id="SM00254">
    <property type="entry name" value="ShKT"/>
    <property type="match status" value="6"/>
</dbReference>
<keyword evidence="1" id="KW-1015">Disulfide bond</keyword>
<dbReference type="PROSITE" id="PS51670">
    <property type="entry name" value="SHKT"/>
    <property type="match status" value="3"/>
</dbReference>
<dbReference type="EMBL" id="CACVKT020008979">
    <property type="protein sequence ID" value="CAC5419041.1"/>
    <property type="molecule type" value="Genomic_DNA"/>
</dbReference>
<dbReference type="OrthoDB" id="6118981at2759"/>
<gene>
    <name evidence="5" type="ORF">MCOR_51430</name>
</gene>
<dbReference type="AlphaFoldDB" id="A0A6J8EIX5"/>
<feature type="chain" id="PRO_5027030893" description="ShKT domain-containing protein" evidence="3">
    <location>
        <begin position="18"/>
        <end position="558"/>
    </location>
</feature>
<evidence type="ECO:0000313" key="5">
    <source>
        <dbReference type="EMBL" id="CAC5419041.1"/>
    </source>
</evidence>
<evidence type="ECO:0000259" key="4">
    <source>
        <dbReference type="PROSITE" id="PS51670"/>
    </source>
</evidence>
<accession>A0A6J8EIX5</accession>
<organism evidence="5 6">
    <name type="scientific">Mytilus coruscus</name>
    <name type="common">Sea mussel</name>
    <dbReference type="NCBI Taxonomy" id="42192"/>
    <lineage>
        <taxon>Eukaryota</taxon>
        <taxon>Metazoa</taxon>
        <taxon>Spiralia</taxon>
        <taxon>Lophotrochozoa</taxon>
        <taxon>Mollusca</taxon>
        <taxon>Bivalvia</taxon>
        <taxon>Autobranchia</taxon>
        <taxon>Pteriomorphia</taxon>
        <taxon>Mytilida</taxon>
        <taxon>Mytiloidea</taxon>
        <taxon>Mytilidae</taxon>
        <taxon>Mytilinae</taxon>
        <taxon>Mytilus</taxon>
    </lineage>
</organism>
<protein>
    <recommendedName>
        <fullName evidence="4">ShKT domain-containing protein</fullName>
    </recommendedName>
</protein>
<feature type="disulfide bond" evidence="1">
    <location>
        <begin position="32"/>
        <end position="66"/>
    </location>
</feature>